<keyword evidence="2" id="KW-1185">Reference proteome</keyword>
<name>A0ACC3CEI2_PYRYE</name>
<comment type="caution">
    <text evidence="1">The sequence shown here is derived from an EMBL/GenBank/DDBJ whole genome shotgun (WGS) entry which is preliminary data.</text>
</comment>
<proteinExistence type="predicted"/>
<evidence type="ECO:0000313" key="2">
    <source>
        <dbReference type="Proteomes" id="UP000798662"/>
    </source>
</evidence>
<sequence>MAPSLLCRASAFVPAAPVGSSGLLPATAASTTGARPARTPLAVPRRCRRPSAGAAARPVVATATAEKFSEVRSVNQTGGGWIVQLVATNGKKSQTRHTIIISKEAMTRLTADGTPVTPGMLAKYIMSYLLNINATTNTEGMIESDIFPVNYFPIRQFLFFYPDSEAKLIEMINSQAVVA</sequence>
<gene>
    <name evidence="1" type="ORF">I4F81_010996</name>
</gene>
<dbReference type="Proteomes" id="UP000798662">
    <property type="component" value="Chromosome 3"/>
</dbReference>
<accession>A0ACC3CEI2</accession>
<dbReference type="EMBL" id="CM020620">
    <property type="protein sequence ID" value="KAK1868510.1"/>
    <property type="molecule type" value="Genomic_DNA"/>
</dbReference>
<reference evidence="1" key="1">
    <citation type="submission" date="2019-11" db="EMBL/GenBank/DDBJ databases">
        <title>Nori genome reveals adaptations in red seaweeds to the harsh intertidal environment.</title>
        <authorList>
            <person name="Wang D."/>
            <person name="Mao Y."/>
        </authorList>
    </citation>
    <scope>NUCLEOTIDE SEQUENCE</scope>
    <source>
        <tissue evidence="1">Gametophyte</tissue>
    </source>
</reference>
<evidence type="ECO:0000313" key="1">
    <source>
        <dbReference type="EMBL" id="KAK1868510.1"/>
    </source>
</evidence>
<protein>
    <submittedName>
        <fullName evidence="1">Uncharacterized protein</fullName>
    </submittedName>
</protein>
<organism evidence="1 2">
    <name type="scientific">Pyropia yezoensis</name>
    <name type="common">Susabi-nori</name>
    <name type="synonym">Porphyra yezoensis</name>
    <dbReference type="NCBI Taxonomy" id="2788"/>
    <lineage>
        <taxon>Eukaryota</taxon>
        <taxon>Rhodophyta</taxon>
        <taxon>Bangiophyceae</taxon>
        <taxon>Bangiales</taxon>
        <taxon>Bangiaceae</taxon>
        <taxon>Pyropia</taxon>
    </lineage>
</organism>